<evidence type="ECO:0000259" key="4">
    <source>
        <dbReference type="PROSITE" id="PS50102"/>
    </source>
</evidence>
<dbReference type="STRING" id="984487.A0A1E4SBP1"/>
<dbReference type="SMART" id="SM01218">
    <property type="entry name" value="FoP_duplication"/>
    <property type="match status" value="1"/>
</dbReference>
<proteinExistence type="predicted"/>
<feature type="compositionally biased region" description="Basic and acidic residues" evidence="3">
    <location>
        <begin position="1"/>
        <end position="10"/>
    </location>
</feature>
<evidence type="ECO:0000256" key="1">
    <source>
        <dbReference type="ARBA" id="ARBA00022884"/>
    </source>
</evidence>
<feature type="compositionally biased region" description="Low complexity" evidence="3">
    <location>
        <begin position="219"/>
        <end position="231"/>
    </location>
</feature>
<dbReference type="GO" id="GO:0005634">
    <property type="term" value="C:nucleus"/>
    <property type="evidence" value="ECO:0007669"/>
    <property type="project" value="TreeGrafter"/>
</dbReference>
<dbReference type="Proteomes" id="UP000094285">
    <property type="component" value="Unassembled WGS sequence"/>
</dbReference>
<dbReference type="OrthoDB" id="5382468at2759"/>
<protein>
    <recommendedName>
        <fullName evidence="4">RRM domain-containing protein</fullName>
    </recommendedName>
</protein>
<dbReference type="AlphaFoldDB" id="A0A1E4SBP1"/>
<evidence type="ECO:0000313" key="6">
    <source>
        <dbReference type="Proteomes" id="UP000094285"/>
    </source>
</evidence>
<gene>
    <name evidence="5" type="ORF">CANTADRAFT_27653</name>
</gene>
<sequence length="240" mass="25545">MSDILEKSLDDIIGENKSNKRGSSSRRGGLARKNPSSRVNKPGRASRPPPTRNPRSSPNSGLPREIVSMAGSRPVLRVRNIHPELNGEDLSNLFGTISPVDFVKFDNKNDSIAYVCFQRDNARSNGEAIAKYDGKKAMGQLLGVESATSLAARIGSLPVRNQPRSAPARAPKPAKPKRAKPVKKSADDLDNELEAYMNANGGATGASEPVQTQPVGEVASSENGATNNGANEGDDDMNVD</sequence>
<keyword evidence="6" id="KW-1185">Reference proteome</keyword>
<feature type="domain" description="RRM" evidence="4">
    <location>
        <begin position="74"/>
        <end position="149"/>
    </location>
</feature>
<dbReference type="InterPro" id="IPR025715">
    <property type="entry name" value="FoP_C"/>
</dbReference>
<dbReference type="RefSeq" id="XP_020062041.1">
    <property type="nucleotide sequence ID" value="XM_020208179.1"/>
</dbReference>
<reference evidence="6" key="1">
    <citation type="submission" date="2016-05" db="EMBL/GenBank/DDBJ databases">
        <title>Comparative genomics of biotechnologically important yeasts.</title>
        <authorList>
            <consortium name="DOE Joint Genome Institute"/>
            <person name="Riley R."/>
            <person name="Haridas S."/>
            <person name="Wolfe K.H."/>
            <person name="Lopes M.R."/>
            <person name="Hittinger C.T."/>
            <person name="Goker M."/>
            <person name="Salamov A."/>
            <person name="Wisecaver J."/>
            <person name="Long T.M."/>
            <person name="Aerts A.L."/>
            <person name="Barry K."/>
            <person name="Choi C."/>
            <person name="Clum A."/>
            <person name="Coughlan A.Y."/>
            <person name="Deshpande S."/>
            <person name="Douglass A.P."/>
            <person name="Hanson S.J."/>
            <person name="Klenk H.-P."/>
            <person name="Labutti K."/>
            <person name="Lapidus A."/>
            <person name="Lindquist E."/>
            <person name="Lipzen A."/>
            <person name="Meier-Kolthoff J.P."/>
            <person name="Ohm R.A."/>
            <person name="Otillar R.P."/>
            <person name="Pangilinan J."/>
            <person name="Peng Y."/>
            <person name="Rokas A."/>
            <person name="Rosa C.A."/>
            <person name="Scheuner C."/>
            <person name="Sibirny A.A."/>
            <person name="Slot J.C."/>
            <person name="Stielow J.B."/>
            <person name="Sun H."/>
            <person name="Kurtzman C.P."/>
            <person name="Blackwell M."/>
            <person name="Grigoriev I.V."/>
            <person name="Jeffries T.W."/>
        </authorList>
    </citation>
    <scope>NUCLEOTIDE SEQUENCE [LARGE SCALE GENOMIC DNA]</scope>
    <source>
        <strain evidence="6">NRRL Y-17324</strain>
    </source>
</reference>
<evidence type="ECO:0000256" key="2">
    <source>
        <dbReference type="PROSITE-ProRule" id="PRU00176"/>
    </source>
</evidence>
<dbReference type="InterPro" id="IPR000504">
    <property type="entry name" value="RRM_dom"/>
</dbReference>
<dbReference type="EMBL" id="KV453917">
    <property type="protein sequence ID" value="ODV76919.1"/>
    <property type="molecule type" value="Genomic_DNA"/>
</dbReference>
<keyword evidence="1 2" id="KW-0694">RNA-binding</keyword>
<organism evidence="5 6">
    <name type="scientific">Suhomyces tanzawaensis NRRL Y-17324</name>
    <dbReference type="NCBI Taxonomy" id="984487"/>
    <lineage>
        <taxon>Eukaryota</taxon>
        <taxon>Fungi</taxon>
        <taxon>Dikarya</taxon>
        <taxon>Ascomycota</taxon>
        <taxon>Saccharomycotina</taxon>
        <taxon>Pichiomycetes</taxon>
        <taxon>Debaryomycetaceae</taxon>
        <taxon>Suhomyces</taxon>
    </lineage>
</organism>
<evidence type="ECO:0000313" key="5">
    <source>
        <dbReference type="EMBL" id="ODV76919.1"/>
    </source>
</evidence>
<dbReference type="GeneID" id="30982316"/>
<feature type="compositionally biased region" description="Basic residues" evidence="3">
    <location>
        <begin position="172"/>
        <end position="183"/>
    </location>
</feature>
<dbReference type="PROSITE" id="PS50102">
    <property type="entry name" value="RRM"/>
    <property type="match status" value="1"/>
</dbReference>
<dbReference type="InterPro" id="IPR051229">
    <property type="entry name" value="ALYREF_mRNA_export"/>
</dbReference>
<name>A0A1E4SBP1_9ASCO</name>
<dbReference type="InterPro" id="IPR012677">
    <property type="entry name" value="Nucleotide-bd_a/b_plait_sf"/>
</dbReference>
<dbReference type="PANTHER" id="PTHR19965">
    <property type="entry name" value="RNA AND EXPORT FACTOR BINDING PROTEIN"/>
    <property type="match status" value="1"/>
</dbReference>
<dbReference type="SUPFAM" id="SSF54928">
    <property type="entry name" value="RNA-binding domain, RBD"/>
    <property type="match status" value="1"/>
</dbReference>
<evidence type="ECO:0000256" key="3">
    <source>
        <dbReference type="SAM" id="MobiDB-lite"/>
    </source>
</evidence>
<feature type="region of interest" description="Disordered" evidence="3">
    <location>
        <begin position="155"/>
        <end position="240"/>
    </location>
</feature>
<dbReference type="GO" id="GO:0003729">
    <property type="term" value="F:mRNA binding"/>
    <property type="evidence" value="ECO:0007669"/>
    <property type="project" value="TreeGrafter"/>
</dbReference>
<feature type="region of interest" description="Disordered" evidence="3">
    <location>
        <begin position="1"/>
        <end position="65"/>
    </location>
</feature>
<dbReference type="InterPro" id="IPR035979">
    <property type="entry name" value="RBD_domain_sf"/>
</dbReference>
<dbReference type="PANTHER" id="PTHR19965:SF82">
    <property type="entry name" value="THO COMPLEX SUBUNIT 4"/>
    <property type="match status" value="1"/>
</dbReference>
<dbReference type="Gene3D" id="3.30.70.330">
    <property type="match status" value="1"/>
</dbReference>
<accession>A0A1E4SBP1</accession>